<dbReference type="FunFam" id="3.80.10.10:FF:000400">
    <property type="entry name" value="Nuclear pore complex protein NUP107"/>
    <property type="match status" value="1"/>
</dbReference>
<dbReference type="PROSITE" id="PS50011">
    <property type="entry name" value="PROTEIN_KINASE_DOM"/>
    <property type="match status" value="1"/>
</dbReference>
<evidence type="ECO:0000256" key="1">
    <source>
        <dbReference type="ARBA" id="ARBA00004370"/>
    </source>
</evidence>
<feature type="chain" id="PRO_5032616166" description="Protein kinase domain-containing protein" evidence="9">
    <location>
        <begin position="22"/>
        <end position="698"/>
    </location>
</feature>
<dbReference type="Gene3D" id="1.10.510.10">
    <property type="entry name" value="Transferase(Phosphotransferase) domain 1"/>
    <property type="match status" value="1"/>
</dbReference>
<comment type="subcellular location">
    <subcellularLocation>
        <location evidence="1">Membrane</location>
    </subcellularLocation>
</comment>
<dbReference type="SUPFAM" id="SSF56112">
    <property type="entry name" value="Protein kinase-like (PK-like)"/>
    <property type="match status" value="1"/>
</dbReference>
<accession>A0A835P8U8</accession>
<evidence type="ECO:0000256" key="5">
    <source>
        <dbReference type="ARBA" id="ARBA00022737"/>
    </source>
</evidence>
<evidence type="ECO:0000256" key="9">
    <source>
        <dbReference type="SAM" id="SignalP"/>
    </source>
</evidence>
<dbReference type="PANTHER" id="PTHR48007">
    <property type="entry name" value="LEUCINE-RICH REPEAT RECEPTOR-LIKE PROTEIN KINASE PXC1"/>
    <property type="match status" value="1"/>
</dbReference>
<sequence length="698" mass="74505">MGLMFPSLVCLLLHLLSFVCAAELRSTDAEALLALKGALDAGDRLPWRRETSGGLCTGWTGVKQCTNDGRVAKLVLEFLNLTGTLTAESLAPLDQLRVLSFKSNALMGTIPDLAVLRNLKSLYLSDNDFSGRIPASLAAIHRLKVIVLSNNHLSGHIPSTFAYLPRLYSFQLQSNQLTGRIPPLNQPTLRFFNVSGNYLSGEIPATRALSRFNSSSFLNNLGLCGIQIQNPCPKNKIFPPSFSPKPSLSSSSSIVASSPLLKSNHQSSNRKRLVSIVAGSVAGFLVILTILALLLLLASRRSKAERRRKPTEMIGTREVTTTVSAAASPVNTGGGGGGGGGAGGKGVFSWEGQGLGTLVFVGGVAEMYSLEDLLKASAETLGRGTVGSTYKAVMESGYIVTVKRLRDPAAGSVGPEDFRRRMEELGRLRHPNLVPLRAFFHAKEERLLVYDYFPNGSIFSLIHGSRPSGSGKPLHWTSCLKIAEDVATGLLFLHQAGVAHGNLKSSNVLLGPDFESCLADYALLPSPVSTDDPFSTASSSSSSSLFYRAPECRHPSAAAFAPPSDVYSFGVLLLELLTGKTPFHDLVDRHGADIPAWVRAVREDEREKEGCTASADDASASGEDKLAALVGIATACVATEPSGRPVTGDLVRMIREVRAASVSSNSSGGGHSPARWSETVQSLAREYESEHLVFGERD</sequence>
<dbReference type="Gene3D" id="3.30.200.20">
    <property type="entry name" value="Phosphorylase Kinase, domain 1"/>
    <property type="match status" value="1"/>
</dbReference>
<evidence type="ECO:0000313" key="12">
    <source>
        <dbReference type="Proteomes" id="UP000636800"/>
    </source>
</evidence>
<reference evidence="11 12" key="1">
    <citation type="journal article" date="2020" name="Nat. Food">
        <title>A phased Vanilla planifolia genome enables genetic improvement of flavour and production.</title>
        <authorList>
            <person name="Hasing T."/>
            <person name="Tang H."/>
            <person name="Brym M."/>
            <person name="Khazi F."/>
            <person name="Huang T."/>
            <person name="Chambers A.H."/>
        </authorList>
    </citation>
    <scope>NUCLEOTIDE SEQUENCE [LARGE SCALE GENOMIC DNA]</scope>
    <source>
        <tissue evidence="11">Leaf</tissue>
    </source>
</reference>
<proteinExistence type="predicted"/>
<dbReference type="PANTHER" id="PTHR48007:SF39">
    <property type="entry name" value="PROTEIN KINASE DOMAIN-CONTAINING PROTEIN"/>
    <property type="match status" value="1"/>
</dbReference>
<keyword evidence="5" id="KW-0677">Repeat</keyword>
<dbReference type="AlphaFoldDB" id="A0A835P8U8"/>
<dbReference type="Proteomes" id="UP000636800">
    <property type="component" value="Unassembled WGS sequence"/>
</dbReference>
<organism evidence="11 12">
    <name type="scientific">Vanilla planifolia</name>
    <name type="common">Vanilla</name>
    <dbReference type="NCBI Taxonomy" id="51239"/>
    <lineage>
        <taxon>Eukaryota</taxon>
        <taxon>Viridiplantae</taxon>
        <taxon>Streptophyta</taxon>
        <taxon>Embryophyta</taxon>
        <taxon>Tracheophyta</taxon>
        <taxon>Spermatophyta</taxon>
        <taxon>Magnoliopsida</taxon>
        <taxon>Liliopsida</taxon>
        <taxon>Asparagales</taxon>
        <taxon>Orchidaceae</taxon>
        <taxon>Vanilloideae</taxon>
        <taxon>Vanilleae</taxon>
        <taxon>Vanilla</taxon>
    </lineage>
</organism>
<evidence type="ECO:0000259" key="10">
    <source>
        <dbReference type="PROSITE" id="PS50011"/>
    </source>
</evidence>
<evidence type="ECO:0000256" key="8">
    <source>
        <dbReference type="SAM" id="Phobius"/>
    </source>
</evidence>
<dbReference type="Gene3D" id="3.80.10.10">
    <property type="entry name" value="Ribonuclease Inhibitor"/>
    <property type="match status" value="2"/>
</dbReference>
<dbReference type="Pfam" id="PF00069">
    <property type="entry name" value="Pkinase"/>
    <property type="match status" value="1"/>
</dbReference>
<dbReference type="InterPro" id="IPR001611">
    <property type="entry name" value="Leu-rich_rpt"/>
</dbReference>
<keyword evidence="6 8" id="KW-1133">Transmembrane helix</keyword>
<keyword evidence="3 8" id="KW-0812">Transmembrane</keyword>
<protein>
    <recommendedName>
        <fullName evidence="10">Protein kinase domain-containing protein</fullName>
    </recommendedName>
</protein>
<evidence type="ECO:0000256" key="4">
    <source>
        <dbReference type="ARBA" id="ARBA00022729"/>
    </source>
</evidence>
<gene>
    <name evidence="11" type="ORF">HPP92_027508</name>
</gene>
<dbReference type="OrthoDB" id="1669119at2759"/>
<keyword evidence="7 8" id="KW-0472">Membrane</keyword>
<name>A0A835P8U8_VANPL</name>
<feature type="transmembrane region" description="Helical" evidence="8">
    <location>
        <begin position="273"/>
        <end position="298"/>
    </location>
</feature>
<dbReference type="EMBL" id="JADCNL010000214">
    <property type="protein sequence ID" value="KAG0449121.1"/>
    <property type="molecule type" value="Genomic_DNA"/>
</dbReference>
<dbReference type="GO" id="GO:0005524">
    <property type="term" value="F:ATP binding"/>
    <property type="evidence" value="ECO:0007669"/>
    <property type="project" value="InterPro"/>
</dbReference>
<evidence type="ECO:0000256" key="2">
    <source>
        <dbReference type="ARBA" id="ARBA00022614"/>
    </source>
</evidence>
<feature type="signal peptide" evidence="9">
    <location>
        <begin position="1"/>
        <end position="21"/>
    </location>
</feature>
<dbReference type="InterPro" id="IPR032675">
    <property type="entry name" value="LRR_dom_sf"/>
</dbReference>
<feature type="domain" description="Protein kinase" evidence="10">
    <location>
        <begin position="375"/>
        <end position="658"/>
    </location>
</feature>
<keyword evidence="2" id="KW-0433">Leucine-rich repeat</keyword>
<dbReference type="InterPro" id="IPR000719">
    <property type="entry name" value="Prot_kinase_dom"/>
</dbReference>
<keyword evidence="12" id="KW-1185">Reference proteome</keyword>
<evidence type="ECO:0000313" key="11">
    <source>
        <dbReference type="EMBL" id="KAG0449121.1"/>
    </source>
</evidence>
<dbReference type="GO" id="GO:0016020">
    <property type="term" value="C:membrane"/>
    <property type="evidence" value="ECO:0007669"/>
    <property type="project" value="UniProtKB-SubCell"/>
</dbReference>
<dbReference type="InterPro" id="IPR046959">
    <property type="entry name" value="PRK1-6/SRF4-like"/>
</dbReference>
<evidence type="ECO:0000256" key="6">
    <source>
        <dbReference type="ARBA" id="ARBA00022989"/>
    </source>
</evidence>
<dbReference type="SUPFAM" id="SSF52058">
    <property type="entry name" value="L domain-like"/>
    <property type="match status" value="1"/>
</dbReference>
<dbReference type="GO" id="GO:0004672">
    <property type="term" value="F:protein kinase activity"/>
    <property type="evidence" value="ECO:0007669"/>
    <property type="project" value="InterPro"/>
</dbReference>
<dbReference type="Pfam" id="PF13855">
    <property type="entry name" value="LRR_8"/>
    <property type="match status" value="1"/>
</dbReference>
<keyword evidence="4 9" id="KW-0732">Signal</keyword>
<evidence type="ECO:0000256" key="7">
    <source>
        <dbReference type="ARBA" id="ARBA00023136"/>
    </source>
</evidence>
<evidence type="ECO:0000256" key="3">
    <source>
        <dbReference type="ARBA" id="ARBA00022692"/>
    </source>
</evidence>
<comment type="caution">
    <text evidence="11">The sequence shown here is derived from an EMBL/GenBank/DDBJ whole genome shotgun (WGS) entry which is preliminary data.</text>
</comment>
<dbReference type="InterPro" id="IPR011009">
    <property type="entry name" value="Kinase-like_dom_sf"/>
</dbReference>